<organism evidence="2 3">
    <name type="scientific">Lolium multiflorum</name>
    <name type="common">Italian ryegrass</name>
    <name type="synonym">Lolium perenne subsp. multiflorum</name>
    <dbReference type="NCBI Taxonomy" id="4521"/>
    <lineage>
        <taxon>Eukaryota</taxon>
        <taxon>Viridiplantae</taxon>
        <taxon>Streptophyta</taxon>
        <taxon>Embryophyta</taxon>
        <taxon>Tracheophyta</taxon>
        <taxon>Spermatophyta</taxon>
        <taxon>Magnoliopsida</taxon>
        <taxon>Liliopsida</taxon>
        <taxon>Poales</taxon>
        <taxon>Poaceae</taxon>
        <taxon>BOP clade</taxon>
        <taxon>Pooideae</taxon>
        <taxon>Poodae</taxon>
        <taxon>Poeae</taxon>
        <taxon>Poeae Chloroplast Group 2 (Poeae type)</taxon>
        <taxon>Loliodinae</taxon>
        <taxon>Loliinae</taxon>
        <taxon>Lolium</taxon>
    </lineage>
</organism>
<dbReference type="AlphaFoldDB" id="A0AAD8S7S2"/>
<evidence type="ECO:0000313" key="3">
    <source>
        <dbReference type="Proteomes" id="UP001231189"/>
    </source>
</evidence>
<dbReference type="InterPro" id="IPR004242">
    <property type="entry name" value="Transposase_21"/>
</dbReference>
<evidence type="ECO:0000256" key="1">
    <source>
        <dbReference type="SAM" id="MobiDB-lite"/>
    </source>
</evidence>
<gene>
    <name evidence="2" type="ORF">QYE76_064615</name>
</gene>
<keyword evidence="3" id="KW-1185">Reference proteome</keyword>
<feature type="compositionally biased region" description="Basic and acidic residues" evidence="1">
    <location>
        <begin position="14"/>
        <end position="42"/>
    </location>
</feature>
<sequence length="441" mass="50451">MHDNQARPAPSNGAHEDHGERDDEAPHVGGDYHHEEEVGGEDHYEEEDDGGEDHHDEEEDFGATPLISALRDSHVQDLLLQETSNDRAAARERAKLSQMEKDGMTPIFRGCRPHDTRLHVTLDYLQMKTQNKWTDSSFSKNLKFWHDRLPEGNTLPSSTEEDKKVVCPLDLPHEKYHACINDCVIYRGEYKENHMSGVRPRTWYFVDPKEAKLMQWHAEREKPEEDPEMGYMLTHPSDAGQWEALDIAFPRFGGDARNIRLVMSTDGLNPFGIQSSTHSTWHVFVWPYNLPPWLCPKHRYIHLSILIQGTKQPGVDMHLYLGLLKEELDTLWKTPPRTWDAYTRTYFDMRATLITTVTDYPGYAYVSAQVGHGFNGCVKCMDETPHLQLTRDPGSSKPCTQVLEGGFAWITRGENAVIFSMVKMSPMDPHARGPAQKSVIF</sequence>
<evidence type="ECO:0000313" key="2">
    <source>
        <dbReference type="EMBL" id="KAK1646810.1"/>
    </source>
</evidence>
<feature type="region of interest" description="Disordered" evidence="1">
    <location>
        <begin position="1"/>
        <end position="59"/>
    </location>
</feature>
<name>A0AAD8S7S2_LOLMU</name>
<protein>
    <submittedName>
        <fullName evidence="2">Uncharacterized protein</fullName>
    </submittedName>
</protein>
<dbReference type="Proteomes" id="UP001231189">
    <property type="component" value="Unassembled WGS sequence"/>
</dbReference>
<reference evidence="2" key="1">
    <citation type="submission" date="2023-07" db="EMBL/GenBank/DDBJ databases">
        <title>A chromosome-level genome assembly of Lolium multiflorum.</title>
        <authorList>
            <person name="Chen Y."/>
            <person name="Copetti D."/>
            <person name="Kolliker R."/>
            <person name="Studer B."/>
        </authorList>
    </citation>
    <scope>NUCLEOTIDE SEQUENCE</scope>
    <source>
        <strain evidence="2">02402/16</strain>
        <tissue evidence="2">Leaf</tissue>
    </source>
</reference>
<proteinExistence type="predicted"/>
<accession>A0AAD8S7S2</accession>
<dbReference type="PANTHER" id="PTHR10775:SF185">
    <property type="entry name" value="OS08G0208400 PROTEIN"/>
    <property type="match status" value="1"/>
</dbReference>
<dbReference type="EMBL" id="JAUUTY010000004">
    <property type="protein sequence ID" value="KAK1646810.1"/>
    <property type="molecule type" value="Genomic_DNA"/>
</dbReference>
<dbReference type="Pfam" id="PF02992">
    <property type="entry name" value="Transposase_21"/>
    <property type="match status" value="1"/>
</dbReference>
<dbReference type="PANTHER" id="PTHR10775">
    <property type="entry name" value="OS08G0208400 PROTEIN"/>
    <property type="match status" value="1"/>
</dbReference>
<comment type="caution">
    <text evidence="2">The sequence shown here is derived from an EMBL/GenBank/DDBJ whole genome shotgun (WGS) entry which is preliminary data.</text>
</comment>
<feature type="compositionally biased region" description="Acidic residues" evidence="1">
    <location>
        <begin position="43"/>
        <end position="59"/>
    </location>
</feature>